<feature type="domain" description="RRM" evidence="4">
    <location>
        <begin position="77"/>
        <end position="156"/>
    </location>
</feature>
<feature type="domain" description="RRM" evidence="4">
    <location>
        <begin position="352"/>
        <end position="385"/>
    </location>
</feature>
<dbReference type="EMBL" id="CAJFCJ010000039">
    <property type="protein sequence ID" value="CAD5126291.1"/>
    <property type="molecule type" value="Genomic_DNA"/>
</dbReference>
<evidence type="ECO:0000256" key="1">
    <source>
        <dbReference type="ARBA" id="ARBA00022737"/>
    </source>
</evidence>
<dbReference type="OrthoDB" id="296632at2759"/>
<accession>A0A7I8WDU5</accession>
<proteinExistence type="predicted"/>
<dbReference type="InterPro" id="IPR035979">
    <property type="entry name" value="RBD_domain_sf"/>
</dbReference>
<dbReference type="CDD" id="cd12423">
    <property type="entry name" value="RRM3_PTBP1_like"/>
    <property type="match status" value="1"/>
</dbReference>
<dbReference type="PROSITE" id="PS50102">
    <property type="entry name" value="RRM"/>
    <property type="match status" value="3"/>
</dbReference>
<dbReference type="PANTHER" id="PTHR15592">
    <property type="entry name" value="MATRIN 3/NUCLEAR PROTEIN 220-RELATED"/>
    <property type="match status" value="1"/>
</dbReference>
<dbReference type="GO" id="GO:0003723">
    <property type="term" value="F:RNA binding"/>
    <property type="evidence" value="ECO:0007669"/>
    <property type="project" value="UniProtKB-UniRule"/>
</dbReference>
<dbReference type="FunFam" id="3.30.70.330:FF:000341">
    <property type="entry name" value="Hephaestus, isoform C"/>
    <property type="match status" value="1"/>
</dbReference>
<protein>
    <submittedName>
        <fullName evidence="5">DgyrCDS14445</fullName>
    </submittedName>
</protein>
<evidence type="ECO:0000313" key="6">
    <source>
        <dbReference type="Proteomes" id="UP000549394"/>
    </source>
</evidence>
<dbReference type="Gene3D" id="3.30.70.330">
    <property type="match status" value="4"/>
</dbReference>
<keyword evidence="6" id="KW-1185">Reference proteome</keyword>
<evidence type="ECO:0000256" key="3">
    <source>
        <dbReference type="PROSITE-ProRule" id="PRU00176"/>
    </source>
</evidence>
<dbReference type="InterPro" id="IPR012677">
    <property type="entry name" value="Nucleotide-bd_a/b_plait_sf"/>
</dbReference>
<dbReference type="Proteomes" id="UP000549394">
    <property type="component" value="Unassembled WGS sequence"/>
</dbReference>
<evidence type="ECO:0000256" key="2">
    <source>
        <dbReference type="ARBA" id="ARBA00022884"/>
    </source>
</evidence>
<gene>
    <name evidence="5" type="ORF">DGYR_LOCUS13541</name>
</gene>
<dbReference type="InterPro" id="IPR000504">
    <property type="entry name" value="RRM_dom"/>
</dbReference>
<dbReference type="CDD" id="cd12421">
    <property type="entry name" value="RRM1_PTBP1_hnRNPL_like"/>
    <property type="match status" value="1"/>
</dbReference>
<dbReference type="Pfam" id="PF00076">
    <property type="entry name" value="RRM_1"/>
    <property type="match status" value="1"/>
</dbReference>
<dbReference type="Pfam" id="PF13893">
    <property type="entry name" value="RRM_5"/>
    <property type="match status" value="1"/>
</dbReference>
<evidence type="ECO:0000313" key="5">
    <source>
        <dbReference type="EMBL" id="CAD5126291.1"/>
    </source>
</evidence>
<dbReference type="InterPro" id="IPR021790">
    <property type="entry name" value="PTBP1-like_RRM2"/>
</dbReference>
<feature type="domain" description="RRM" evidence="4">
    <location>
        <begin position="235"/>
        <end position="309"/>
    </location>
</feature>
<dbReference type="CDD" id="cd12693">
    <property type="entry name" value="RRM2_PTBP1_like"/>
    <property type="match status" value="1"/>
</dbReference>
<organism evidence="5 6">
    <name type="scientific">Dimorphilus gyrociliatus</name>
    <dbReference type="NCBI Taxonomy" id="2664684"/>
    <lineage>
        <taxon>Eukaryota</taxon>
        <taxon>Metazoa</taxon>
        <taxon>Spiralia</taxon>
        <taxon>Lophotrochozoa</taxon>
        <taxon>Annelida</taxon>
        <taxon>Polychaeta</taxon>
        <taxon>Polychaeta incertae sedis</taxon>
        <taxon>Dinophilidae</taxon>
        <taxon>Dimorphilus</taxon>
    </lineage>
</organism>
<dbReference type="SUPFAM" id="SSF54928">
    <property type="entry name" value="RNA-binding domain, RBD"/>
    <property type="match status" value="3"/>
</dbReference>
<dbReference type="SMART" id="SM00360">
    <property type="entry name" value="RRM"/>
    <property type="match status" value="2"/>
</dbReference>
<keyword evidence="1" id="KW-0677">Repeat</keyword>
<dbReference type="Pfam" id="PF11835">
    <property type="entry name" value="RRM_8"/>
    <property type="match status" value="1"/>
</dbReference>
<keyword evidence="2 3" id="KW-0694">RNA-binding</keyword>
<evidence type="ECO:0000259" key="4">
    <source>
        <dbReference type="PROSITE" id="PS50102"/>
    </source>
</evidence>
<sequence>MTNLVLAKKKNQALLEMDEVQSAQALLEYYSERQPTVRGRPVYVQYSNHQHLKTEQEGQSPEAVSPVTSQADDRTVLRVIVDNMLYPVSIDVLKQIFSRYGAVLKIVTFSKNNFPDQLQALIQMSEPMAAQTAKFSLNGQNIYGGCCTLRIDFSKLTSLNVKYNNDKSRDYTNPTLPSGDSTSGALTIDQIGSPYRTNPAAPAIPFIGPSSVPGLNLPGTTLRFPSISSSPAINSVVLVSNLNEETVTPDALFTLFGVYGDVIRVKVLFNKKDNALVQYNDPSGAQFAIQHLNNIRVWGKPLKVTQSKHAVVQMPREGQQDAQLTKDYTSSSLHRFKKPNSKNHHNIYPPSATLHLSNIPPNVGEQTLRDLFGEFGTIVNFKFFR</sequence>
<comment type="caution">
    <text evidence="5">The sequence shown here is derived from an EMBL/GenBank/DDBJ whole genome shotgun (WGS) entry which is preliminary data.</text>
</comment>
<name>A0A7I8WDU5_9ANNE</name>
<dbReference type="AlphaFoldDB" id="A0A7I8WDU5"/>
<reference evidence="5 6" key="1">
    <citation type="submission" date="2020-08" db="EMBL/GenBank/DDBJ databases">
        <authorList>
            <person name="Hejnol A."/>
        </authorList>
    </citation>
    <scope>NUCLEOTIDE SEQUENCE [LARGE SCALE GENOMIC DNA]</scope>
</reference>